<evidence type="ECO:0000313" key="2">
    <source>
        <dbReference type="Proteomes" id="UP000026960"/>
    </source>
</evidence>
<dbReference type="AlphaFoldDB" id="A0A0D3GEC7"/>
<dbReference type="Gramene" id="OBART06G07730.1">
    <property type="protein sequence ID" value="OBART06G07730.1"/>
    <property type="gene ID" value="OBART06G07730"/>
</dbReference>
<name>A0A0D3GEC7_9ORYZ</name>
<proteinExistence type="predicted"/>
<dbReference type="Proteomes" id="UP000026960">
    <property type="component" value="Chromosome 6"/>
</dbReference>
<dbReference type="EnsemblPlants" id="OBART06G07730.1">
    <property type="protein sequence ID" value="OBART06G07730.1"/>
    <property type="gene ID" value="OBART06G07730"/>
</dbReference>
<dbReference type="PaxDb" id="65489-OBART06G07730.1"/>
<organism evidence="1">
    <name type="scientific">Oryza barthii</name>
    <dbReference type="NCBI Taxonomy" id="65489"/>
    <lineage>
        <taxon>Eukaryota</taxon>
        <taxon>Viridiplantae</taxon>
        <taxon>Streptophyta</taxon>
        <taxon>Embryophyta</taxon>
        <taxon>Tracheophyta</taxon>
        <taxon>Spermatophyta</taxon>
        <taxon>Magnoliopsida</taxon>
        <taxon>Liliopsida</taxon>
        <taxon>Poales</taxon>
        <taxon>Poaceae</taxon>
        <taxon>BOP clade</taxon>
        <taxon>Oryzoideae</taxon>
        <taxon>Oryzeae</taxon>
        <taxon>Oryzinae</taxon>
        <taxon>Oryza</taxon>
    </lineage>
</organism>
<evidence type="ECO:0000313" key="1">
    <source>
        <dbReference type="EnsemblPlants" id="OBART06G07730.1"/>
    </source>
</evidence>
<dbReference type="HOGENOM" id="CLU_2907644_0_0_1"/>
<reference evidence="1" key="1">
    <citation type="journal article" date="2009" name="Rice">
        <title>De Novo Next Generation Sequencing of Plant Genomes.</title>
        <authorList>
            <person name="Rounsley S."/>
            <person name="Marri P.R."/>
            <person name="Yu Y."/>
            <person name="He R."/>
            <person name="Sisneros N."/>
            <person name="Goicoechea J.L."/>
            <person name="Lee S.J."/>
            <person name="Angelova A."/>
            <person name="Kudrna D."/>
            <person name="Luo M."/>
            <person name="Affourtit J."/>
            <person name="Desany B."/>
            <person name="Knight J."/>
            <person name="Niazi F."/>
            <person name="Egholm M."/>
            <person name="Wing R.A."/>
        </authorList>
    </citation>
    <scope>NUCLEOTIDE SEQUENCE [LARGE SCALE GENOMIC DNA]</scope>
    <source>
        <strain evidence="1">cv. IRGC 105608</strain>
    </source>
</reference>
<reference evidence="1" key="2">
    <citation type="submission" date="2015-03" db="UniProtKB">
        <authorList>
            <consortium name="EnsemblPlants"/>
        </authorList>
    </citation>
    <scope>IDENTIFICATION</scope>
</reference>
<protein>
    <submittedName>
        <fullName evidence="1">Uncharacterized protein</fullName>
    </submittedName>
</protein>
<accession>A0A0D3GEC7</accession>
<keyword evidence="2" id="KW-1185">Reference proteome</keyword>
<sequence>MTRHPCRGHTEASVAGKGDMCSTLPAAKRRQRGKAACGREETLNIASGHTAVAGDRGSVAGA</sequence>